<dbReference type="Pfam" id="PF14447">
    <property type="entry name" value="Prok-RING_4"/>
    <property type="match status" value="1"/>
</dbReference>
<comment type="caution">
    <text evidence="2">The sequence shown here is derived from an EMBL/GenBank/DDBJ whole genome shotgun (WGS) entry which is preliminary data.</text>
</comment>
<proteinExistence type="predicted"/>
<dbReference type="EMBL" id="JACHGN010000002">
    <property type="protein sequence ID" value="MBB5131586.1"/>
    <property type="molecule type" value="Genomic_DNA"/>
</dbReference>
<accession>A0A840NZF2</accession>
<dbReference type="PANTHER" id="PTHR32097">
    <property type="entry name" value="CAMP-BINDING PROTEIN 1-RELATED"/>
    <property type="match status" value="1"/>
</dbReference>
<evidence type="ECO:0000313" key="3">
    <source>
        <dbReference type="Proteomes" id="UP000578449"/>
    </source>
</evidence>
<gene>
    <name evidence="2" type="ORF">HNP84_001292</name>
</gene>
<feature type="domain" description="RING-type" evidence="1">
    <location>
        <begin position="136"/>
        <end position="172"/>
    </location>
</feature>
<keyword evidence="3" id="KW-1185">Reference proteome</keyword>
<dbReference type="SUPFAM" id="SSF57850">
    <property type="entry name" value="RING/U-box"/>
    <property type="match status" value="1"/>
</dbReference>
<evidence type="ECO:0000259" key="1">
    <source>
        <dbReference type="PROSITE" id="PS50089"/>
    </source>
</evidence>
<dbReference type="NCBIfam" id="NF041916">
    <property type="entry name" value="RING_SCO0854"/>
    <property type="match status" value="1"/>
</dbReference>
<sequence length="878" mass="94177">MDRLAAMLLRHGRVAPSLLAREPAPELPGGTPEWLRGRALNHAPAPADGLLALESDLFELGFVLSAPLRRRLAAMDAGELPAVGRALLGGLLARLGGAVDHVPLFRGFPRSVPADTFELYVRRVFSVLLQEPEQPCVLCGRVATVHPVAPCAHLVCRACWDGADYSACPICHRRLDPADPFLRPASEPPADARPPVDPRRRTLLSLCEDPMEEAGAIVRAVLTRQSPPRPEDRDEVLAALDAHWPAAPSWLPEAIPVRETRAAVLAVALRHDPAGFAELLDRHAGTATDVLRVLYAAMGGDPGLRTRPPRRTTLPRPLRRTLLAALDRLSLPLLVEDLERHRAAWVHMAEVLHPHEHHRRFPTAALAFAALRGTPLGTGTPFARAMLDHAAGHPGVLAFDGVRLRPVTFARRIESALRAGDLPAALALLRTRPGELARRLAHLARLADGPDAAAALAAAVTEAAPRVSPAVLVAALGRLRTAPGGARLFFPRGGAAKAMSVLDERPPIPAATVAAVSGAIEAEMLRRAAALPPLRLALLDEGLTDLLAPAAERSASAALVRIPRGSVQPIPGGERIRLFLHWADSPDERVDLDLSVAVFDERWRFVGLCDYTNLTLGPRAAVHSGDLTSAPEPLGSSEFVDLDVRAVRRLGGRYVLPTVLSYNDVPFERLARGFAGFMETPPGQFGEDGGDGEAFDARAVRQRFDLAGPAKVLLPLVADLWSRTMRWTDVNLGVSGEIHDIDRHARSLARLASAMEDVYGLGDHVTLWELARWHAAARAEEVLIRHRDGTTTLHRRTPGEPPAAFAARLTPLPSPAPAPTGDTPLPDFAALVTADVPLAPGAQVYALYPALLDPTTTTLLDAADLLTPLTPATQLTPA</sequence>
<evidence type="ECO:0000313" key="2">
    <source>
        <dbReference type="EMBL" id="MBB5131586.1"/>
    </source>
</evidence>
<reference evidence="2 3" key="1">
    <citation type="submission" date="2020-08" db="EMBL/GenBank/DDBJ databases">
        <title>Genomic Encyclopedia of Type Strains, Phase IV (KMG-IV): sequencing the most valuable type-strain genomes for metagenomic binning, comparative biology and taxonomic classification.</title>
        <authorList>
            <person name="Goeker M."/>
        </authorList>
    </citation>
    <scope>NUCLEOTIDE SEQUENCE [LARGE SCALE GENOMIC DNA]</scope>
    <source>
        <strain evidence="2 3">DSM 45615</strain>
    </source>
</reference>
<dbReference type="RefSeq" id="WP_185048391.1">
    <property type="nucleotide sequence ID" value="NZ_JACHGN010000002.1"/>
</dbReference>
<dbReference type="InterPro" id="IPR001841">
    <property type="entry name" value="Znf_RING"/>
</dbReference>
<protein>
    <recommendedName>
        <fullName evidence="1">RING-type domain-containing protein</fullName>
    </recommendedName>
</protein>
<dbReference type="InterPro" id="IPR051324">
    <property type="entry name" value="Stress/Tellurium_Resist"/>
</dbReference>
<organism evidence="2 3">
    <name type="scientific">Thermocatellispora tengchongensis</name>
    <dbReference type="NCBI Taxonomy" id="1073253"/>
    <lineage>
        <taxon>Bacteria</taxon>
        <taxon>Bacillati</taxon>
        <taxon>Actinomycetota</taxon>
        <taxon>Actinomycetes</taxon>
        <taxon>Streptosporangiales</taxon>
        <taxon>Streptosporangiaceae</taxon>
        <taxon>Thermocatellispora</taxon>
    </lineage>
</organism>
<name>A0A840NZF2_9ACTN</name>
<dbReference type="PROSITE" id="PS50089">
    <property type="entry name" value="ZF_RING_2"/>
    <property type="match status" value="1"/>
</dbReference>
<dbReference type="AlphaFoldDB" id="A0A840NZF2"/>
<dbReference type="Proteomes" id="UP000578449">
    <property type="component" value="Unassembled WGS sequence"/>
</dbReference>
<dbReference type="PANTHER" id="PTHR32097:SF18">
    <property type="entry name" value="RING-TYPE DOMAIN-CONTAINING PROTEIN"/>
    <property type="match status" value="1"/>
</dbReference>